<sequence>MSRFVTKHGYKSVNSVVESFVLKHCNLWSISKIEVRLFLNWRSIVGSTIADMASPDRVVFTGNNSGALCLQVKNGGYAMFLQYAIPGIIEKISVYFGFKAIHSIKIRQ</sequence>
<reference evidence="4" key="3">
    <citation type="submission" date="2016-03" db="EMBL/GenBank/DDBJ databases">
        <authorList>
            <person name="Loux Valentin"/>
        </authorList>
    </citation>
    <scope>NUCLEOTIDE SEQUENCE [LARGE SCALE GENOMIC DNA]</scope>
    <source>
        <strain evidence="4">C1</strain>
    </source>
</reference>
<gene>
    <name evidence="2" type="ORF">ANAPC1_00829</name>
    <name evidence="1" type="ORF">ANAPHAGO_00442</name>
</gene>
<dbReference type="EMBL" id="FLLR01000034">
    <property type="protein sequence ID" value="SBO14472.1"/>
    <property type="molecule type" value="Genomic_DNA"/>
</dbReference>
<accession>A0A098GL38</accession>
<name>A0A098GL38_ANAPH</name>
<evidence type="ECO:0008006" key="5">
    <source>
        <dbReference type="Google" id="ProtNLM"/>
    </source>
</evidence>
<dbReference type="RefSeq" id="WP_044104964.1">
    <property type="nucleotide sequence ID" value="NZ_CCXQ01000145.1"/>
</dbReference>
<evidence type="ECO:0000313" key="4">
    <source>
        <dbReference type="Proteomes" id="UP000078419"/>
    </source>
</evidence>
<dbReference type="Proteomes" id="UP000055047">
    <property type="component" value="Unassembled WGS sequence"/>
</dbReference>
<reference evidence="1 3" key="1">
    <citation type="submission" date="2014-09" db="EMBL/GenBank/DDBJ databases">
        <authorList>
            <person name="Loux Valentin"/>
            <person name="Dugat Thibaut"/>
        </authorList>
    </citation>
    <scope>NUCLEOTIDE SEQUENCE [LARGE SCALE GENOMIC DNA]</scope>
    <source>
        <strain evidence="1 3">BOV-10_179</strain>
    </source>
</reference>
<dbReference type="Pfam" id="PF05258">
    <property type="entry name" value="DciA"/>
    <property type="match status" value="1"/>
</dbReference>
<evidence type="ECO:0000313" key="2">
    <source>
        <dbReference type="EMBL" id="SBO14472.1"/>
    </source>
</evidence>
<dbReference type="InterPro" id="IPR007922">
    <property type="entry name" value="DciA-like"/>
</dbReference>
<dbReference type="AlphaFoldDB" id="A0A098GL38"/>
<reference evidence="2" key="2">
    <citation type="submission" date="2016-03" db="EMBL/GenBank/DDBJ databases">
        <authorList>
            <person name="Loux V."/>
        </authorList>
    </citation>
    <scope>NUCLEOTIDE SEQUENCE</scope>
    <source>
        <strain evidence="2">C1</strain>
    </source>
</reference>
<dbReference type="Proteomes" id="UP000078419">
    <property type="component" value="Unassembled WGS sequence"/>
</dbReference>
<dbReference type="EMBL" id="CCXQ01000145">
    <property type="protein sequence ID" value="CEH11241.1"/>
    <property type="molecule type" value="Genomic_DNA"/>
</dbReference>
<evidence type="ECO:0000313" key="1">
    <source>
        <dbReference type="EMBL" id="CEH11241.1"/>
    </source>
</evidence>
<evidence type="ECO:0000313" key="3">
    <source>
        <dbReference type="Proteomes" id="UP000055047"/>
    </source>
</evidence>
<protein>
    <recommendedName>
        <fullName evidence="5">DUF721 domain-containing protein</fullName>
    </recommendedName>
</protein>
<proteinExistence type="predicted"/>
<organism evidence="1 3">
    <name type="scientific">Anaplasma phagocytophilum</name>
    <name type="common">Ehrlichia phagocytophila</name>
    <dbReference type="NCBI Taxonomy" id="948"/>
    <lineage>
        <taxon>Bacteria</taxon>
        <taxon>Pseudomonadati</taxon>
        <taxon>Pseudomonadota</taxon>
        <taxon>Alphaproteobacteria</taxon>
        <taxon>Rickettsiales</taxon>
        <taxon>Anaplasmataceae</taxon>
        <taxon>Anaplasma</taxon>
        <taxon>phagocytophilum group</taxon>
    </lineage>
</organism>